<dbReference type="CDD" id="cd00207">
    <property type="entry name" value="fer2"/>
    <property type="match status" value="1"/>
</dbReference>
<dbReference type="SUPFAM" id="SSF81343">
    <property type="entry name" value="Fumarate reductase respiratory complex transmembrane subunits"/>
    <property type="match status" value="1"/>
</dbReference>
<dbReference type="InterPro" id="IPR001041">
    <property type="entry name" value="2Fe-2S_ferredoxin-type"/>
</dbReference>
<dbReference type="PROSITE" id="PS50125">
    <property type="entry name" value="GUANYLATE_CYCLASE_2"/>
    <property type="match status" value="1"/>
</dbReference>
<evidence type="ECO:0000256" key="3">
    <source>
        <dbReference type="ARBA" id="ARBA00023136"/>
    </source>
</evidence>
<dbReference type="InterPro" id="IPR036010">
    <property type="entry name" value="2Fe-2S_ferredoxin-like_sf"/>
</dbReference>
<dbReference type="SUPFAM" id="SSF54292">
    <property type="entry name" value="2Fe-2S ferredoxin-like"/>
    <property type="match status" value="1"/>
</dbReference>
<dbReference type="SMART" id="SM00044">
    <property type="entry name" value="CYCc"/>
    <property type="match status" value="1"/>
</dbReference>
<keyword evidence="8" id="KW-1185">Reference proteome</keyword>
<dbReference type="Gene3D" id="3.30.70.1230">
    <property type="entry name" value="Nucleotide cyclase"/>
    <property type="match status" value="1"/>
</dbReference>
<dbReference type="Pfam" id="PF00211">
    <property type="entry name" value="Guanylate_cyc"/>
    <property type="match status" value="1"/>
</dbReference>
<evidence type="ECO:0000256" key="4">
    <source>
        <dbReference type="SAM" id="Phobius"/>
    </source>
</evidence>
<evidence type="ECO:0000256" key="1">
    <source>
        <dbReference type="ARBA" id="ARBA00004651"/>
    </source>
</evidence>
<dbReference type="Proteomes" id="UP000229498">
    <property type="component" value="Unassembled WGS sequence"/>
</dbReference>
<dbReference type="EMBL" id="PHIG01000018">
    <property type="protein sequence ID" value="PJK30775.1"/>
    <property type="molecule type" value="Genomic_DNA"/>
</dbReference>
<dbReference type="CDD" id="cd07302">
    <property type="entry name" value="CHD"/>
    <property type="match status" value="1"/>
</dbReference>
<dbReference type="InterPro" id="IPR034804">
    <property type="entry name" value="SQR/QFR_C/D"/>
</dbReference>
<comment type="subcellular location">
    <subcellularLocation>
        <location evidence="1">Cell membrane</location>
        <topology evidence="1">Multi-pass membrane protein</topology>
    </subcellularLocation>
</comment>
<dbReference type="Gene3D" id="3.10.20.30">
    <property type="match status" value="1"/>
</dbReference>
<dbReference type="Pfam" id="PF00111">
    <property type="entry name" value="Fer2"/>
    <property type="match status" value="1"/>
</dbReference>
<feature type="transmembrane region" description="Helical" evidence="4">
    <location>
        <begin position="103"/>
        <end position="126"/>
    </location>
</feature>
<proteinExistence type="predicted"/>
<feature type="transmembrane region" description="Helical" evidence="4">
    <location>
        <begin position="190"/>
        <end position="208"/>
    </location>
</feature>
<dbReference type="InterPro" id="IPR012675">
    <property type="entry name" value="Beta-grasp_dom_sf"/>
</dbReference>
<dbReference type="InterPro" id="IPR001054">
    <property type="entry name" value="A/G_cyclase"/>
</dbReference>
<dbReference type="PANTHER" id="PTHR43081">
    <property type="entry name" value="ADENYLATE CYCLASE, TERMINAL-DIFFERENTIATION SPECIFIC-RELATED"/>
    <property type="match status" value="1"/>
</dbReference>
<dbReference type="PANTHER" id="PTHR43081:SF17">
    <property type="entry name" value="BLL5647 PROTEIN"/>
    <property type="match status" value="1"/>
</dbReference>
<dbReference type="GO" id="GO:0006171">
    <property type="term" value="P:cAMP biosynthetic process"/>
    <property type="evidence" value="ECO:0007669"/>
    <property type="project" value="TreeGrafter"/>
</dbReference>
<dbReference type="SUPFAM" id="SSF55073">
    <property type="entry name" value="Nucleotide cyclase"/>
    <property type="match status" value="1"/>
</dbReference>
<feature type="transmembrane region" description="Helical" evidence="4">
    <location>
        <begin position="62"/>
        <end position="83"/>
    </location>
</feature>
<dbReference type="InterPro" id="IPR050697">
    <property type="entry name" value="Adenylyl/Guanylyl_Cyclase_3/4"/>
</dbReference>
<evidence type="ECO:0008006" key="9">
    <source>
        <dbReference type="Google" id="ProtNLM"/>
    </source>
</evidence>
<evidence type="ECO:0000259" key="5">
    <source>
        <dbReference type="PROSITE" id="PS50125"/>
    </source>
</evidence>
<evidence type="ECO:0000313" key="7">
    <source>
        <dbReference type="EMBL" id="PJK30775.1"/>
    </source>
</evidence>
<keyword evidence="3 4" id="KW-0472">Membrane</keyword>
<sequence length="613" mass="66482">MAAPPPVSFRPSYRPPGAANRMHKALIGAPAGKPARPGEIRLGSAHEGGNAGACQMINRVRLYSGLVLFAFLATHLVNHALGIVSLQAMDGGREIFLFVWRSWAGTAVLLTATMAHVATGLASIYRRRTWRGITAAEVVQYITALAIPPLLVLHILANRGLHELHGLEDTYSWVLMGLWQLDPFEGLKQAALTIIAWIHGCLGVHMWLRLKPRYRPCAPALYTAALMVLVLGLAGFVSGGQEVSLRAQDPVWLQAYTQRTALPAEAAAWVYETRDATWTAMIAFIGLLGAARGAHYLWERRRNLVTIRYPDNRRAIVEPGVTVLEASRRAGIAHASVCGGRGRCSTCRIRVLEGWEKLPPPEDAERRVLRRIGAPEGVRLACQLRPEADLRVIPLVAEPAEVRDAYGRNGYAQGAERRIAILFADLRDFTRFAEGRLPYDVVFVINQYCRYMGRAVEANGGRLDKFIGDGVMALFGIESGPEDGARRALAAARDISVALDRMNQALADDLGQPMRIGIGVHVGDVIVGEMGYRDTVSLTAIGDAVNTASRLEAANKEFGSQLVLSAETAATAGLDMSGRTRRQVAIPGRDRTVDAFVLNSAADLPESGGGTKS</sequence>
<feature type="transmembrane region" description="Helical" evidence="4">
    <location>
        <begin position="220"/>
        <end position="239"/>
    </location>
</feature>
<accession>A0A2M9G4Y3</accession>
<dbReference type="GO" id="GO:0035556">
    <property type="term" value="P:intracellular signal transduction"/>
    <property type="evidence" value="ECO:0007669"/>
    <property type="project" value="InterPro"/>
</dbReference>
<gene>
    <name evidence="7" type="ORF">CVT23_05245</name>
</gene>
<evidence type="ECO:0000256" key="2">
    <source>
        <dbReference type="ARBA" id="ARBA00022475"/>
    </source>
</evidence>
<dbReference type="OrthoDB" id="341967at2"/>
<feature type="domain" description="2Fe-2S ferredoxin-type" evidence="6">
    <location>
        <begin position="303"/>
        <end position="398"/>
    </location>
</feature>
<dbReference type="GO" id="GO:0004016">
    <property type="term" value="F:adenylate cyclase activity"/>
    <property type="evidence" value="ECO:0007669"/>
    <property type="project" value="UniProtKB-ARBA"/>
</dbReference>
<dbReference type="GO" id="GO:0005886">
    <property type="term" value="C:plasma membrane"/>
    <property type="evidence" value="ECO:0007669"/>
    <property type="project" value="UniProtKB-SubCell"/>
</dbReference>
<comment type="caution">
    <text evidence="7">The sequence shown here is derived from an EMBL/GenBank/DDBJ whole genome shotgun (WGS) entry which is preliminary data.</text>
</comment>
<evidence type="ECO:0000259" key="6">
    <source>
        <dbReference type="PROSITE" id="PS51085"/>
    </source>
</evidence>
<dbReference type="InterPro" id="IPR029787">
    <property type="entry name" value="Nucleotide_cyclase"/>
</dbReference>
<keyword evidence="2" id="KW-1003">Cell membrane</keyword>
<feature type="domain" description="Guanylate cyclase" evidence="5">
    <location>
        <begin position="420"/>
        <end position="552"/>
    </location>
</feature>
<feature type="transmembrane region" description="Helical" evidence="4">
    <location>
        <begin position="138"/>
        <end position="157"/>
    </location>
</feature>
<reference evidence="7 8" key="1">
    <citation type="submission" date="2017-11" db="EMBL/GenBank/DDBJ databases">
        <title>Draft genome sequence of Rhizobiales bacterium SY3-13.</title>
        <authorList>
            <person name="Sun C."/>
        </authorList>
    </citation>
    <scope>NUCLEOTIDE SEQUENCE [LARGE SCALE GENOMIC DNA]</scope>
    <source>
        <strain evidence="7 8">SY3-13</strain>
    </source>
</reference>
<organism evidence="7 8">
    <name type="scientific">Minwuia thermotolerans</name>
    <dbReference type="NCBI Taxonomy" id="2056226"/>
    <lineage>
        <taxon>Bacteria</taxon>
        <taxon>Pseudomonadati</taxon>
        <taxon>Pseudomonadota</taxon>
        <taxon>Alphaproteobacteria</taxon>
        <taxon>Minwuiales</taxon>
        <taxon>Minwuiaceae</taxon>
        <taxon>Minwuia</taxon>
    </lineage>
</organism>
<protein>
    <recommendedName>
        <fullName evidence="9">Adenylate/guanylate cyclase domain-containing protein</fullName>
    </recommendedName>
</protein>
<name>A0A2M9G4Y3_9PROT</name>
<keyword evidence="4" id="KW-0812">Transmembrane</keyword>
<dbReference type="AlphaFoldDB" id="A0A2M9G4Y3"/>
<evidence type="ECO:0000313" key="8">
    <source>
        <dbReference type="Proteomes" id="UP000229498"/>
    </source>
</evidence>
<dbReference type="GO" id="GO:0051536">
    <property type="term" value="F:iron-sulfur cluster binding"/>
    <property type="evidence" value="ECO:0007669"/>
    <property type="project" value="InterPro"/>
</dbReference>
<keyword evidence="4" id="KW-1133">Transmembrane helix</keyword>
<feature type="transmembrane region" description="Helical" evidence="4">
    <location>
        <begin position="278"/>
        <end position="298"/>
    </location>
</feature>
<dbReference type="PROSITE" id="PS51085">
    <property type="entry name" value="2FE2S_FER_2"/>
    <property type="match status" value="1"/>
</dbReference>